<dbReference type="RefSeq" id="WP_185677176.1">
    <property type="nucleotide sequence ID" value="NZ_JACHVB010000063.1"/>
</dbReference>
<feature type="compositionally biased region" description="Polar residues" evidence="2">
    <location>
        <begin position="203"/>
        <end position="216"/>
    </location>
</feature>
<feature type="coiled-coil region" evidence="1">
    <location>
        <begin position="47"/>
        <end position="95"/>
    </location>
</feature>
<organism evidence="3 4">
    <name type="scientific">Ruficoccus amylovorans</name>
    <dbReference type="NCBI Taxonomy" id="1804625"/>
    <lineage>
        <taxon>Bacteria</taxon>
        <taxon>Pseudomonadati</taxon>
        <taxon>Verrucomicrobiota</taxon>
        <taxon>Opitutia</taxon>
        <taxon>Puniceicoccales</taxon>
        <taxon>Cerasicoccaceae</taxon>
        <taxon>Ruficoccus</taxon>
    </lineage>
</organism>
<evidence type="ECO:0000256" key="2">
    <source>
        <dbReference type="SAM" id="MobiDB-lite"/>
    </source>
</evidence>
<proteinExistence type="predicted"/>
<evidence type="ECO:0000256" key="1">
    <source>
        <dbReference type="SAM" id="Coils"/>
    </source>
</evidence>
<comment type="caution">
    <text evidence="3">The sequence shown here is derived from an EMBL/GenBank/DDBJ whole genome shotgun (WGS) entry which is preliminary data.</text>
</comment>
<reference evidence="3 4" key="1">
    <citation type="submission" date="2020-07" db="EMBL/GenBank/DDBJ databases">
        <authorList>
            <person name="Feng X."/>
        </authorList>
    </citation>
    <scope>NUCLEOTIDE SEQUENCE [LARGE SCALE GENOMIC DNA]</scope>
    <source>
        <strain evidence="3 4">JCM31066</strain>
    </source>
</reference>
<evidence type="ECO:0000313" key="4">
    <source>
        <dbReference type="Proteomes" id="UP000546464"/>
    </source>
</evidence>
<dbReference type="AlphaFoldDB" id="A0A842HL68"/>
<dbReference type="Proteomes" id="UP000546464">
    <property type="component" value="Unassembled WGS sequence"/>
</dbReference>
<keyword evidence="4" id="KW-1185">Reference proteome</keyword>
<evidence type="ECO:0000313" key="3">
    <source>
        <dbReference type="EMBL" id="MBC2596266.1"/>
    </source>
</evidence>
<keyword evidence="1" id="KW-0175">Coiled coil</keyword>
<accession>A0A842HL68</accession>
<dbReference type="EMBL" id="JACHVB010000063">
    <property type="protein sequence ID" value="MBC2596266.1"/>
    <property type="molecule type" value="Genomic_DNA"/>
</dbReference>
<gene>
    <name evidence="3" type="ORF">H5P28_18510</name>
</gene>
<name>A0A842HL68_9BACT</name>
<feature type="region of interest" description="Disordered" evidence="2">
    <location>
        <begin position="194"/>
        <end position="216"/>
    </location>
</feature>
<sequence length="216" mass="25146">MAKPFIPKKRVLSLRPEARRTAEVSIQSRETIDAFVKKTRHPFGEPRTLEQSEVEDVERTLRTLEKDLLERERAVQELEVRLSEKERGLWEAEALLEARRKVFEAQCRQLARRQESSRDAAPVSKEERAALREFQIQLEQREQSLAQSRALLKEREDYVERAENLLFDKTMEQQERETELEVLADALEARRAALEAREEGASTRRSASSGTESLDQ</sequence>
<protein>
    <submittedName>
        <fullName evidence="3">Uncharacterized protein</fullName>
    </submittedName>
</protein>